<dbReference type="EnsemblMetazoa" id="PPA32387.1">
    <property type="protein sequence ID" value="PPA32387.1"/>
    <property type="gene ID" value="WBGene00205248"/>
</dbReference>
<evidence type="ECO:0000256" key="7">
    <source>
        <dbReference type="ARBA" id="ARBA00023128"/>
    </source>
</evidence>
<accession>A0A8R1YPH1</accession>
<dbReference type="InterPro" id="IPR050567">
    <property type="entry name" value="Mitochondrial_Carrier"/>
</dbReference>
<evidence type="ECO:0000256" key="9">
    <source>
        <dbReference type="RuleBase" id="RU000488"/>
    </source>
</evidence>
<name>A0A2A6C9J5_PRIPA</name>
<evidence type="ECO:0000313" key="10">
    <source>
        <dbReference type="EnsemblMetazoa" id="PPA32387.1"/>
    </source>
</evidence>
<evidence type="ECO:0000256" key="3">
    <source>
        <dbReference type="ARBA" id="ARBA00022448"/>
    </source>
</evidence>
<dbReference type="PANTHER" id="PTHR45624">
    <property type="entry name" value="MITOCHONDRIAL BASIC AMINO ACIDS TRANSPORTER-RELATED"/>
    <property type="match status" value="1"/>
</dbReference>
<gene>
    <name evidence="10" type="primary">WBGene00205248</name>
</gene>
<proteinExistence type="inferred from homology"/>
<dbReference type="InterPro" id="IPR018108">
    <property type="entry name" value="MCP_transmembrane"/>
</dbReference>
<dbReference type="PROSITE" id="PS50920">
    <property type="entry name" value="SOLCAR"/>
    <property type="match status" value="1"/>
</dbReference>
<dbReference type="InterPro" id="IPR023395">
    <property type="entry name" value="MCP_dom_sf"/>
</dbReference>
<dbReference type="Gene3D" id="1.50.40.10">
    <property type="entry name" value="Mitochondrial carrier domain"/>
    <property type="match status" value="2"/>
</dbReference>
<evidence type="ECO:0000313" key="11">
    <source>
        <dbReference type="Proteomes" id="UP000005239"/>
    </source>
</evidence>
<dbReference type="Proteomes" id="UP000005239">
    <property type="component" value="Unassembled WGS sequence"/>
</dbReference>
<dbReference type="AlphaFoldDB" id="A0A2A6C9J5"/>
<dbReference type="Pfam" id="PF00153">
    <property type="entry name" value="Mito_carr"/>
    <property type="match status" value="2"/>
</dbReference>
<dbReference type="PANTHER" id="PTHR45624:SF10">
    <property type="entry name" value="SLC (SOLUTE CARRIER) HOMOLOG"/>
    <property type="match status" value="1"/>
</dbReference>
<keyword evidence="11" id="KW-1185">Reference proteome</keyword>
<comment type="subcellular location">
    <subcellularLocation>
        <location evidence="1">Mitochondrion membrane</location>
        <topology evidence="1">Multi-pass membrane protein</topology>
    </subcellularLocation>
</comment>
<keyword evidence="6" id="KW-1133">Transmembrane helix</keyword>
<evidence type="ECO:0000256" key="6">
    <source>
        <dbReference type="ARBA" id="ARBA00022989"/>
    </source>
</evidence>
<reference evidence="10" key="2">
    <citation type="submission" date="2022-06" db="UniProtKB">
        <authorList>
            <consortium name="EnsemblMetazoa"/>
        </authorList>
    </citation>
    <scope>IDENTIFICATION</scope>
    <source>
        <strain evidence="10">PS312</strain>
    </source>
</reference>
<evidence type="ECO:0000256" key="8">
    <source>
        <dbReference type="ARBA" id="ARBA00023136"/>
    </source>
</evidence>
<keyword evidence="5" id="KW-0677">Repeat</keyword>
<dbReference type="OrthoDB" id="193856at2759"/>
<keyword evidence="8" id="KW-0472">Membrane</keyword>
<dbReference type="SUPFAM" id="SSF103506">
    <property type="entry name" value="Mitochondrial carrier"/>
    <property type="match status" value="1"/>
</dbReference>
<comment type="similarity">
    <text evidence="2 9">Belongs to the mitochondrial carrier (TC 2.A.29) family.</text>
</comment>
<evidence type="ECO:0000256" key="5">
    <source>
        <dbReference type="ARBA" id="ARBA00022737"/>
    </source>
</evidence>
<evidence type="ECO:0000256" key="2">
    <source>
        <dbReference type="ARBA" id="ARBA00006375"/>
    </source>
</evidence>
<keyword evidence="7" id="KW-0496">Mitochondrion</keyword>
<protein>
    <submittedName>
        <fullName evidence="10">Mitochondrial carrier protein</fullName>
    </submittedName>
</protein>
<dbReference type="GO" id="GO:0031966">
    <property type="term" value="C:mitochondrial membrane"/>
    <property type="evidence" value="ECO:0007669"/>
    <property type="project" value="UniProtKB-SubCell"/>
</dbReference>
<organism evidence="10 11">
    <name type="scientific">Pristionchus pacificus</name>
    <name type="common">Parasitic nematode worm</name>
    <dbReference type="NCBI Taxonomy" id="54126"/>
    <lineage>
        <taxon>Eukaryota</taxon>
        <taxon>Metazoa</taxon>
        <taxon>Ecdysozoa</taxon>
        <taxon>Nematoda</taxon>
        <taxon>Chromadorea</taxon>
        <taxon>Rhabditida</taxon>
        <taxon>Rhabditina</taxon>
        <taxon>Diplogasteromorpha</taxon>
        <taxon>Diplogasteroidea</taxon>
        <taxon>Neodiplogasteridae</taxon>
        <taxon>Pristionchus</taxon>
    </lineage>
</organism>
<evidence type="ECO:0000256" key="4">
    <source>
        <dbReference type="ARBA" id="ARBA00022692"/>
    </source>
</evidence>
<evidence type="ECO:0000256" key="1">
    <source>
        <dbReference type="ARBA" id="ARBA00004225"/>
    </source>
</evidence>
<sequence length="199" mass="22382">MPLFTPEFIAGWIAGGTGVIIGHPLDTIKARLQTGNAYTGISDALRGIIAKESILLASCVGTAIQLVPAIPVELVKTRLQGGSIMGTRDMIGYCFYLPVYEGLKRIMHQWQFQEFTTTIFAGGIAGCTGWLSICPIEVVKNRVQVRSLFRFTPTSREREKERINKRMKERKELILLLQSNRRSDKFILKEEFDLSSEED</sequence>
<reference evidence="11" key="1">
    <citation type="journal article" date="2008" name="Nat. Genet.">
        <title>The Pristionchus pacificus genome provides a unique perspective on nematode lifestyle and parasitism.</title>
        <authorList>
            <person name="Dieterich C."/>
            <person name="Clifton S.W."/>
            <person name="Schuster L.N."/>
            <person name="Chinwalla A."/>
            <person name="Delehaunty K."/>
            <person name="Dinkelacker I."/>
            <person name="Fulton L."/>
            <person name="Fulton R."/>
            <person name="Godfrey J."/>
            <person name="Minx P."/>
            <person name="Mitreva M."/>
            <person name="Roeseler W."/>
            <person name="Tian H."/>
            <person name="Witte H."/>
            <person name="Yang S.P."/>
            <person name="Wilson R.K."/>
            <person name="Sommer R.J."/>
        </authorList>
    </citation>
    <scope>NUCLEOTIDE SEQUENCE [LARGE SCALE GENOMIC DNA]</scope>
    <source>
        <strain evidence="11">PS312</strain>
    </source>
</reference>
<keyword evidence="4 9" id="KW-0812">Transmembrane</keyword>
<keyword evidence="3 9" id="KW-0813">Transport</keyword>
<accession>A0A2A6C9J5</accession>